<dbReference type="eggNOG" id="KOG1153">
    <property type="taxonomic scope" value="Eukaryota"/>
</dbReference>
<dbReference type="KEGG" id="olu:OSTLU_44226"/>
<comment type="similarity">
    <text evidence="1 5">Belongs to the peptidase S8 family.</text>
</comment>
<accession>A4S512</accession>
<protein>
    <recommendedName>
        <fullName evidence="6">Peptidase S8/S53 domain-containing protein</fullName>
    </recommendedName>
</protein>
<evidence type="ECO:0000313" key="7">
    <source>
        <dbReference type="EMBL" id="ABO98656.1"/>
    </source>
</evidence>
<dbReference type="InterPro" id="IPR023827">
    <property type="entry name" value="Peptidase_S8_Asp-AS"/>
</dbReference>
<dbReference type="GO" id="GO:0005615">
    <property type="term" value="C:extracellular space"/>
    <property type="evidence" value="ECO:0007669"/>
    <property type="project" value="TreeGrafter"/>
</dbReference>
<evidence type="ECO:0000256" key="1">
    <source>
        <dbReference type="ARBA" id="ARBA00011073"/>
    </source>
</evidence>
<sequence length="328" mass="34792">MRFARLFAVFADDKEVNALRTCVPALDFEEDVEVFSQGVTTWSRDRLNGRDGLDGKLLPRDPPEDGYGSIVHVYLLDTGVRRTHVEFKDQAFGRGVDLVDDDAEPDDCDGHGSHVASTINQIAYSGKTVLHSVRVLDCNGNGELSGLIEGLEWVLGVATPSEPAVVSLALGVRNGIWSRALERVVQTLTGRGVFIVCAAGNQKGDACTISPGNVAETLTVAASDQADAPYAYGNSGRCVDLFAPGVQILGACGGSTACEHPSDTAYAFQSGTSMAVAHAVGAATRLLMFSPRMSPENLKKHLTSTASRDKIRGGSLLPGTPNLLLYVK</sequence>
<dbReference type="RefSeq" id="XP_001420363.1">
    <property type="nucleotide sequence ID" value="XM_001420326.1"/>
</dbReference>
<dbReference type="InterPro" id="IPR034193">
    <property type="entry name" value="PCSK9_ProteinaseK-like"/>
</dbReference>
<dbReference type="OrthoDB" id="206201at2759"/>
<dbReference type="PANTHER" id="PTHR43806:SF11">
    <property type="entry name" value="CEREVISIN-RELATED"/>
    <property type="match status" value="1"/>
</dbReference>
<evidence type="ECO:0000256" key="5">
    <source>
        <dbReference type="PROSITE-ProRule" id="PRU01240"/>
    </source>
</evidence>
<organism evidence="7 8">
    <name type="scientific">Ostreococcus lucimarinus (strain CCE9901)</name>
    <dbReference type="NCBI Taxonomy" id="436017"/>
    <lineage>
        <taxon>Eukaryota</taxon>
        <taxon>Viridiplantae</taxon>
        <taxon>Chlorophyta</taxon>
        <taxon>Mamiellophyceae</taxon>
        <taxon>Mamiellales</taxon>
        <taxon>Bathycoccaceae</taxon>
        <taxon>Ostreococcus</taxon>
    </lineage>
</organism>
<dbReference type="GeneID" id="5004424"/>
<keyword evidence="2 5" id="KW-0645">Protease</keyword>
<dbReference type="PRINTS" id="PR00723">
    <property type="entry name" value="SUBTILISIN"/>
</dbReference>
<dbReference type="OMA" id="CEYSPAR"/>
<feature type="active site" description="Charge relay system" evidence="5">
    <location>
        <position position="273"/>
    </location>
</feature>
<dbReference type="GO" id="GO:0006508">
    <property type="term" value="P:proteolysis"/>
    <property type="evidence" value="ECO:0007669"/>
    <property type="project" value="UniProtKB-KW"/>
</dbReference>
<dbReference type="InterPro" id="IPR015500">
    <property type="entry name" value="Peptidase_S8_subtilisin-rel"/>
</dbReference>
<dbReference type="InterPro" id="IPR036852">
    <property type="entry name" value="Peptidase_S8/S53_dom_sf"/>
</dbReference>
<keyword evidence="8" id="KW-1185">Reference proteome</keyword>
<evidence type="ECO:0000313" key="8">
    <source>
        <dbReference type="Proteomes" id="UP000001568"/>
    </source>
</evidence>
<keyword evidence="3 5" id="KW-0378">Hydrolase</keyword>
<dbReference type="PROSITE" id="PS00136">
    <property type="entry name" value="SUBTILASE_ASP"/>
    <property type="match status" value="1"/>
</dbReference>
<feature type="active site" description="Charge relay system" evidence="5">
    <location>
        <position position="111"/>
    </location>
</feature>
<dbReference type="InterPro" id="IPR000209">
    <property type="entry name" value="Peptidase_S8/S53_dom"/>
</dbReference>
<reference evidence="7 8" key="1">
    <citation type="journal article" date="2007" name="Proc. Natl. Acad. Sci. U.S.A.">
        <title>The tiny eukaryote Ostreococcus provides genomic insights into the paradox of plankton speciation.</title>
        <authorList>
            <person name="Palenik B."/>
            <person name="Grimwood J."/>
            <person name="Aerts A."/>
            <person name="Rouze P."/>
            <person name="Salamov A."/>
            <person name="Putnam N."/>
            <person name="Dupont C."/>
            <person name="Jorgensen R."/>
            <person name="Derelle E."/>
            <person name="Rombauts S."/>
            <person name="Zhou K."/>
            <person name="Otillar R."/>
            <person name="Merchant S.S."/>
            <person name="Podell S."/>
            <person name="Gaasterland T."/>
            <person name="Napoli C."/>
            <person name="Gendler K."/>
            <person name="Manuell A."/>
            <person name="Tai V."/>
            <person name="Vallon O."/>
            <person name="Piganeau G."/>
            <person name="Jancek S."/>
            <person name="Heijde M."/>
            <person name="Jabbari K."/>
            <person name="Bowler C."/>
            <person name="Lohr M."/>
            <person name="Robbens S."/>
            <person name="Werner G."/>
            <person name="Dubchak I."/>
            <person name="Pazour G.J."/>
            <person name="Ren Q."/>
            <person name="Paulsen I."/>
            <person name="Delwiche C."/>
            <person name="Schmutz J."/>
            <person name="Rokhsar D."/>
            <person name="Van de Peer Y."/>
            <person name="Moreau H."/>
            <person name="Grigoriev I.V."/>
        </authorList>
    </citation>
    <scope>NUCLEOTIDE SEQUENCE [LARGE SCALE GENOMIC DNA]</scope>
    <source>
        <strain evidence="7 8">CCE9901</strain>
    </source>
</reference>
<dbReference type="GO" id="GO:0004252">
    <property type="term" value="F:serine-type endopeptidase activity"/>
    <property type="evidence" value="ECO:0007669"/>
    <property type="project" value="UniProtKB-UniRule"/>
</dbReference>
<dbReference type="HOGENOM" id="CLU_011263_1_7_1"/>
<evidence type="ECO:0000256" key="2">
    <source>
        <dbReference type="ARBA" id="ARBA00022670"/>
    </source>
</evidence>
<feature type="domain" description="Peptidase S8/S53" evidence="6">
    <location>
        <begin position="71"/>
        <end position="307"/>
    </location>
</feature>
<keyword evidence="4 5" id="KW-0720">Serine protease</keyword>
<dbReference type="AlphaFoldDB" id="A4S512"/>
<dbReference type="Gramene" id="ABO98656">
    <property type="protein sequence ID" value="ABO98656"/>
    <property type="gene ID" value="OSTLU_44226"/>
</dbReference>
<proteinExistence type="inferred from homology"/>
<dbReference type="EMBL" id="CP000591">
    <property type="protein sequence ID" value="ABO98656.1"/>
    <property type="molecule type" value="Genomic_DNA"/>
</dbReference>
<name>A4S512_OSTLU</name>
<dbReference type="Proteomes" id="UP000001568">
    <property type="component" value="Chromosome 11"/>
</dbReference>
<evidence type="ECO:0000259" key="6">
    <source>
        <dbReference type="Pfam" id="PF00082"/>
    </source>
</evidence>
<dbReference type="Gene3D" id="3.40.50.200">
    <property type="entry name" value="Peptidase S8/S53 domain"/>
    <property type="match status" value="1"/>
</dbReference>
<gene>
    <name evidence="7" type="ORF">OSTLU_44226</name>
</gene>
<feature type="active site" description="Charge relay system" evidence="5">
    <location>
        <position position="77"/>
    </location>
</feature>
<evidence type="ECO:0000256" key="4">
    <source>
        <dbReference type="ARBA" id="ARBA00022825"/>
    </source>
</evidence>
<dbReference type="CDD" id="cd04077">
    <property type="entry name" value="Peptidases_S8_PCSK9_ProteinaseK_like"/>
    <property type="match status" value="1"/>
</dbReference>
<dbReference type="PANTHER" id="PTHR43806">
    <property type="entry name" value="PEPTIDASE S8"/>
    <property type="match status" value="1"/>
</dbReference>
<dbReference type="SUPFAM" id="SSF52743">
    <property type="entry name" value="Subtilisin-like"/>
    <property type="match status" value="1"/>
</dbReference>
<dbReference type="PROSITE" id="PS51892">
    <property type="entry name" value="SUBTILASE"/>
    <property type="match status" value="1"/>
</dbReference>
<dbReference type="InterPro" id="IPR050131">
    <property type="entry name" value="Peptidase_S8_subtilisin-like"/>
</dbReference>
<dbReference type="Pfam" id="PF00082">
    <property type="entry name" value="Peptidase_S8"/>
    <property type="match status" value="1"/>
</dbReference>
<evidence type="ECO:0000256" key="3">
    <source>
        <dbReference type="ARBA" id="ARBA00022801"/>
    </source>
</evidence>